<dbReference type="GO" id="GO:0005829">
    <property type="term" value="C:cytosol"/>
    <property type="evidence" value="ECO:0007669"/>
    <property type="project" value="TreeGrafter"/>
</dbReference>
<dbReference type="GO" id="GO:0006355">
    <property type="term" value="P:regulation of DNA-templated transcription"/>
    <property type="evidence" value="ECO:0007669"/>
    <property type="project" value="UniProtKB-ARBA"/>
</dbReference>
<organism evidence="5 6">
    <name type="scientific">Thalassobaculum fulvum</name>
    <dbReference type="NCBI Taxonomy" id="1633335"/>
    <lineage>
        <taxon>Bacteria</taxon>
        <taxon>Pseudomonadati</taxon>
        <taxon>Pseudomonadota</taxon>
        <taxon>Alphaproteobacteria</taxon>
        <taxon>Rhodospirillales</taxon>
        <taxon>Thalassobaculaceae</taxon>
        <taxon>Thalassobaculum</taxon>
    </lineage>
</organism>
<feature type="domain" description="HTH asnC-type" evidence="4">
    <location>
        <begin position="4"/>
        <end position="65"/>
    </location>
</feature>
<proteinExistence type="predicted"/>
<dbReference type="Pfam" id="PF13412">
    <property type="entry name" value="HTH_24"/>
    <property type="match status" value="1"/>
</dbReference>
<dbReference type="PANTHER" id="PTHR30154:SF34">
    <property type="entry name" value="TRANSCRIPTIONAL REGULATOR AZLB"/>
    <property type="match status" value="1"/>
</dbReference>
<evidence type="ECO:0000313" key="6">
    <source>
        <dbReference type="Proteomes" id="UP000630353"/>
    </source>
</evidence>
<keyword evidence="2" id="KW-0238">DNA-binding</keyword>
<dbReference type="EMBL" id="BMZS01000011">
    <property type="protein sequence ID" value="GHD60087.1"/>
    <property type="molecule type" value="Genomic_DNA"/>
</dbReference>
<dbReference type="PROSITE" id="PS00519">
    <property type="entry name" value="HTH_ASNC_1"/>
    <property type="match status" value="1"/>
</dbReference>
<dbReference type="AlphaFoldDB" id="A0A918XWW5"/>
<evidence type="ECO:0000259" key="4">
    <source>
        <dbReference type="PROSITE" id="PS50956"/>
    </source>
</evidence>
<dbReference type="SUPFAM" id="SSF54909">
    <property type="entry name" value="Dimeric alpha+beta barrel"/>
    <property type="match status" value="1"/>
</dbReference>
<keyword evidence="6" id="KW-1185">Reference proteome</keyword>
<reference evidence="5" key="2">
    <citation type="submission" date="2020-09" db="EMBL/GenBank/DDBJ databases">
        <authorList>
            <person name="Sun Q."/>
            <person name="Kim S."/>
        </authorList>
    </citation>
    <scope>NUCLEOTIDE SEQUENCE</scope>
    <source>
        <strain evidence="5">KCTC 42651</strain>
    </source>
</reference>
<dbReference type="InterPro" id="IPR011991">
    <property type="entry name" value="ArsR-like_HTH"/>
</dbReference>
<dbReference type="Gene3D" id="3.30.70.920">
    <property type="match status" value="1"/>
</dbReference>
<evidence type="ECO:0000256" key="1">
    <source>
        <dbReference type="ARBA" id="ARBA00023015"/>
    </source>
</evidence>
<dbReference type="Proteomes" id="UP000630353">
    <property type="component" value="Unassembled WGS sequence"/>
</dbReference>
<dbReference type="PANTHER" id="PTHR30154">
    <property type="entry name" value="LEUCINE-RESPONSIVE REGULATORY PROTEIN"/>
    <property type="match status" value="1"/>
</dbReference>
<sequence length="158" mass="18138">MADLDAFDRKLLALVQENARLTAEQLGERVGLSASACHRRLRRLREAGVIEAEIAVVAPETVGRSLTMIVEVSLEREHPHIIDAFKRSMRATPEVMQCYYVTGDADFIIILTARDMKSYERFTQRFFFDNPQVRKFRTFVVMDRTKVGLGVPMDDRDD</sequence>
<reference evidence="5" key="1">
    <citation type="journal article" date="2014" name="Int. J. Syst. Evol. Microbiol.">
        <title>Complete genome sequence of Corynebacterium casei LMG S-19264T (=DSM 44701T), isolated from a smear-ripened cheese.</title>
        <authorList>
            <consortium name="US DOE Joint Genome Institute (JGI-PGF)"/>
            <person name="Walter F."/>
            <person name="Albersmeier A."/>
            <person name="Kalinowski J."/>
            <person name="Ruckert C."/>
        </authorList>
    </citation>
    <scope>NUCLEOTIDE SEQUENCE</scope>
    <source>
        <strain evidence="5">KCTC 42651</strain>
    </source>
</reference>
<evidence type="ECO:0000256" key="3">
    <source>
        <dbReference type="ARBA" id="ARBA00023163"/>
    </source>
</evidence>
<protein>
    <submittedName>
        <fullName evidence="5">AsnC family transcriptional regulator</fullName>
    </submittedName>
</protein>
<dbReference type="PRINTS" id="PR00033">
    <property type="entry name" value="HTHASNC"/>
</dbReference>
<name>A0A918XWW5_9PROT</name>
<dbReference type="SUPFAM" id="SSF46785">
    <property type="entry name" value="Winged helix' DNA-binding domain"/>
    <property type="match status" value="1"/>
</dbReference>
<accession>A0A918XWW5</accession>
<comment type="caution">
    <text evidence="5">The sequence shown here is derived from an EMBL/GenBank/DDBJ whole genome shotgun (WGS) entry which is preliminary data.</text>
</comment>
<dbReference type="InterPro" id="IPR011008">
    <property type="entry name" value="Dimeric_a/b-barrel"/>
</dbReference>
<dbReference type="InterPro" id="IPR036388">
    <property type="entry name" value="WH-like_DNA-bd_sf"/>
</dbReference>
<dbReference type="InterPro" id="IPR000485">
    <property type="entry name" value="AsnC-type_HTH_dom"/>
</dbReference>
<dbReference type="PROSITE" id="PS50956">
    <property type="entry name" value="HTH_ASNC_2"/>
    <property type="match status" value="1"/>
</dbReference>
<dbReference type="InterPro" id="IPR019885">
    <property type="entry name" value="Tscrpt_reg_HTH_AsnC-type_CS"/>
</dbReference>
<keyword evidence="3" id="KW-0804">Transcription</keyword>
<dbReference type="CDD" id="cd00090">
    <property type="entry name" value="HTH_ARSR"/>
    <property type="match status" value="1"/>
</dbReference>
<dbReference type="SMART" id="SM00344">
    <property type="entry name" value="HTH_ASNC"/>
    <property type="match status" value="1"/>
</dbReference>
<dbReference type="Gene3D" id="1.10.10.10">
    <property type="entry name" value="Winged helix-like DNA-binding domain superfamily/Winged helix DNA-binding domain"/>
    <property type="match status" value="1"/>
</dbReference>
<keyword evidence="1" id="KW-0805">Transcription regulation</keyword>
<dbReference type="InterPro" id="IPR019887">
    <property type="entry name" value="Tscrpt_reg_AsnC/Lrp_C"/>
</dbReference>
<evidence type="ECO:0000313" key="5">
    <source>
        <dbReference type="EMBL" id="GHD60087.1"/>
    </source>
</evidence>
<dbReference type="GO" id="GO:0043200">
    <property type="term" value="P:response to amino acid"/>
    <property type="evidence" value="ECO:0007669"/>
    <property type="project" value="TreeGrafter"/>
</dbReference>
<dbReference type="InterPro" id="IPR019888">
    <property type="entry name" value="Tscrpt_reg_AsnC-like"/>
</dbReference>
<dbReference type="Pfam" id="PF01037">
    <property type="entry name" value="AsnC_trans_reg"/>
    <property type="match status" value="1"/>
</dbReference>
<dbReference type="GO" id="GO:0043565">
    <property type="term" value="F:sequence-specific DNA binding"/>
    <property type="evidence" value="ECO:0007669"/>
    <property type="project" value="InterPro"/>
</dbReference>
<dbReference type="InterPro" id="IPR036390">
    <property type="entry name" value="WH_DNA-bd_sf"/>
</dbReference>
<evidence type="ECO:0000256" key="2">
    <source>
        <dbReference type="ARBA" id="ARBA00023125"/>
    </source>
</evidence>
<gene>
    <name evidence="5" type="ORF">GCM10017083_45730</name>
</gene>